<organism evidence="2 3">
    <name type="scientific">Eumeta variegata</name>
    <name type="common">Bagworm moth</name>
    <name type="synonym">Eumeta japonica</name>
    <dbReference type="NCBI Taxonomy" id="151549"/>
    <lineage>
        <taxon>Eukaryota</taxon>
        <taxon>Metazoa</taxon>
        <taxon>Ecdysozoa</taxon>
        <taxon>Arthropoda</taxon>
        <taxon>Hexapoda</taxon>
        <taxon>Insecta</taxon>
        <taxon>Pterygota</taxon>
        <taxon>Neoptera</taxon>
        <taxon>Endopterygota</taxon>
        <taxon>Lepidoptera</taxon>
        <taxon>Glossata</taxon>
        <taxon>Ditrysia</taxon>
        <taxon>Tineoidea</taxon>
        <taxon>Psychidae</taxon>
        <taxon>Oiketicinae</taxon>
        <taxon>Eumeta</taxon>
    </lineage>
</organism>
<dbReference type="AlphaFoldDB" id="A0A4C1WEA9"/>
<keyword evidence="1" id="KW-0812">Transmembrane</keyword>
<dbReference type="EMBL" id="BGZK01000544">
    <property type="protein sequence ID" value="GBP49403.1"/>
    <property type="molecule type" value="Genomic_DNA"/>
</dbReference>
<evidence type="ECO:0000313" key="2">
    <source>
        <dbReference type="EMBL" id="GBP49403.1"/>
    </source>
</evidence>
<keyword evidence="3" id="KW-1185">Reference proteome</keyword>
<keyword evidence="1" id="KW-1133">Transmembrane helix</keyword>
<protein>
    <submittedName>
        <fullName evidence="2">Uncharacterized protein</fullName>
    </submittedName>
</protein>
<gene>
    <name evidence="2" type="ORF">EVAR_38171_1</name>
</gene>
<evidence type="ECO:0000256" key="1">
    <source>
        <dbReference type="SAM" id="Phobius"/>
    </source>
</evidence>
<feature type="transmembrane region" description="Helical" evidence="1">
    <location>
        <begin position="99"/>
        <end position="117"/>
    </location>
</feature>
<proteinExistence type="predicted"/>
<accession>A0A4C1WEA9</accession>
<keyword evidence="1" id="KW-0472">Membrane</keyword>
<name>A0A4C1WEA9_EUMVA</name>
<sequence>MKNKLNVAKREIKPPASAELAKVEPGPAIRFDSFLHTKSSKANLNESANLENQRKSASTLDSIASCLGLESFKVANNASYVSTNWVQYSRKTSKRASNLFLFSEFITPAALSNYAALASETAK</sequence>
<evidence type="ECO:0000313" key="3">
    <source>
        <dbReference type="Proteomes" id="UP000299102"/>
    </source>
</evidence>
<dbReference type="Proteomes" id="UP000299102">
    <property type="component" value="Unassembled WGS sequence"/>
</dbReference>
<reference evidence="2 3" key="1">
    <citation type="journal article" date="2019" name="Commun. Biol.">
        <title>The bagworm genome reveals a unique fibroin gene that provides high tensile strength.</title>
        <authorList>
            <person name="Kono N."/>
            <person name="Nakamura H."/>
            <person name="Ohtoshi R."/>
            <person name="Tomita M."/>
            <person name="Numata K."/>
            <person name="Arakawa K."/>
        </authorList>
    </citation>
    <scope>NUCLEOTIDE SEQUENCE [LARGE SCALE GENOMIC DNA]</scope>
</reference>
<comment type="caution">
    <text evidence="2">The sequence shown here is derived from an EMBL/GenBank/DDBJ whole genome shotgun (WGS) entry which is preliminary data.</text>
</comment>